<comment type="subunit">
    <text evidence="5">Part of the 50S ribosomal subunit.</text>
</comment>
<dbReference type="EMBL" id="FNRI01000004">
    <property type="protein sequence ID" value="SEA55779.1"/>
    <property type="molecule type" value="Genomic_DNA"/>
</dbReference>
<proteinExistence type="inferred from homology"/>
<dbReference type="PANTHER" id="PTHR10746">
    <property type="entry name" value="50S RIBOSOMAL PROTEIN L4"/>
    <property type="match status" value="1"/>
</dbReference>
<evidence type="ECO:0000313" key="7">
    <source>
        <dbReference type="EMBL" id="SEA55779.1"/>
    </source>
</evidence>
<dbReference type="AlphaFoldDB" id="A0A1H4C5Y8"/>
<keyword evidence="5" id="KW-0699">rRNA-binding</keyword>
<feature type="region of interest" description="Disordered" evidence="6">
    <location>
        <begin position="44"/>
        <end position="88"/>
    </location>
</feature>
<evidence type="ECO:0000256" key="5">
    <source>
        <dbReference type="HAMAP-Rule" id="MF_01328"/>
    </source>
</evidence>
<sequence length="208" mass="22585">MELAVLNTQGKETGRKVVLSDAVFGVEANDHAIYLDVKQYLADQRQGTHKSKQRNEVAGSTRKLKRQKGTGGARAGSIKSPLFPGGGRIFGPQPRDYSFKLNKKLKQLARRSALTYKAQAGVISIVEAISMEAPKTKSVVALAEALKVDDKKVLLVLPESNVNLQLSCRNLTYVKPVLAQNVCTYDVMNASAIVMVEGAENVLNTMLA</sequence>
<evidence type="ECO:0000256" key="6">
    <source>
        <dbReference type="SAM" id="MobiDB-lite"/>
    </source>
</evidence>
<dbReference type="Gene3D" id="3.40.1370.10">
    <property type="match status" value="1"/>
</dbReference>
<keyword evidence="8" id="KW-1185">Reference proteome</keyword>
<dbReference type="GO" id="GO:0003735">
    <property type="term" value="F:structural constituent of ribosome"/>
    <property type="evidence" value="ECO:0007669"/>
    <property type="project" value="InterPro"/>
</dbReference>
<keyword evidence="5" id="KW-0694">RNA-binding</keyword>
<dbReference type="GO" id="GO:0019843">
    <property type="term" value="F:rRNA binding"/>
    <property type="evidence" value="ECO:0007669"/>
    <property type="project" value="UniProtKB-UniRule"/>
</dbReference>
<dbReference type="GO" id="GO:0006412">
    <property type="term" value="P:translation"/>
    <property type="evidence" value="ECO:0007669"/>
    <property type="project" value="UniProtKB-UniRule"/>
</dbReference>
<dbReference type="Proteomes" id="UP000183253">
    <property type="component" value="Unassembled WGS sequence"/>
</dbReference>
<dbReference type="Pfam" id="PF00573">
    <property type="entry name" value="Ribosomal_L4"/>
    <property type="match status" value="1"/>
</dbReference>
<dbReference type="GO" id="GO:0005840">
    <property type="term" value="C:ribosome"/>
    <property type="evidence" value="ECO:0007669"/>
    <property type="project" value="UniProtKB-KW"/>
</dbReference>
<keyword evidence="2 5" id="KW-0689">Ribosomal protein</keyword>
<evidence type="ECO:0000256" key="4">
    <source>
        <dbReference type="ARBA" id="ARBA00035244"/>
    </source>
</evidence>
<dbReference type="SUPFAM" id="SSF52166">
    <property type="entry name" value="Ribosomal protein L4"/>
    <property type="match status" value="1"/>
</dbReference>
<dbReference type="InterPro" id="IPR002136">
    <property type="entry name" value="Ribosomal_uL4"/>
</dbReference>
<dbReference type="STRING" id="1033731.SAMN05444145_104177"/>
<organism evidence="7 8">
    <name type="scientific">Alistipes timonensis JC136</name>
    <dbReference type="NCBI Taxonomy" id="1033731"/>
    <lineage>
        <taxon>Bacteria</taxon>
        <taxon>Pseudomonadati</taxon>
        <taxon>Bacteroidota</taxon>
        <taxon>Bacteroidia</taxon>
        <taxon>Bacteroidales</taxon>
        <taxon>Rikenellaceae</taxon>
        <taxon>Alistipes</taxon>
    </lineage>
</organism>
<comment type="function">
    <text evidence="5">One of the primary rRNA binding proteins, this protein initially binds near the 5'-end of the 23S rRNA. It is important during the early stages of 50S assembly. It makes multiple contacts with different domains of the 23S rRNA in the assembled 50S subunit and ribosome.</text>
</comment>
<dbReference type="InterPro" id="IPR013005">
    <property type="entry name" value="Ribosomal_uL4-like"/>
</dbReference>
<dbReference type="PANTHER" id="PTHR10746:SF6">
    <property type="entry name" value="LARGE RIBOSOMAL SUBUNIT PROTEIN UL4M"/>
    <property type="match status" value="1"/>
</dbReference>
<keyword evidence="3 5" id="KW-0687">Ribonucleoprotein</keyword>
<reference evidence="7 8" key="1">
    <citation type="submission" date="2016-10" db="EMBL/GenBank/DDBJ databases">
        <authorList>
            <person name="de Groot N.N."/>
        </authorList>
    </citation>
    <scope>NUCLEOTIDE SEQUENCE [LARGE SCALE GENOMIC DNA]</scope>
    <source>
        <strain evidence="7 8">DSM 25383</strain>
    </source>
</reference>
<protein>
    <recommendedName>
        <fullName evidence="4 5">Large ribosomal subunit protein uL4</fullName>
    </recommendedName>
</protein>
<dbReference type="RefSeq" id="WP_010262380.1">
    <property type="nucleotide sequence ID" value="NZ_CAEG01000011.1"/>
</dbReference>
<name>A0A1H4C5Y8_9BACT</name>
<accession>A0A1H4C5Y8</accession>
<evidence type="ECO:0000256" key="1">
    <source>
        <dbReference type="ARBA" id="ARBA00010528"/>
    </source>
</evidence>
<dbReference type="NCBIfam" id="TIGR03953">
    <property type="entry name" value="rplD_bact"/>
    <property type="match status" value="1"/>
</dbReference>
<comment type="similarity">
    <text evidence="1 5">Belongs to the universal ribosomal protein uL4 family.</text>
</comment>
<dbReference type="HAMAP" id="MF_01328_B">
    <property type="entry name" value="Ribosomal_uL4_B"/>
    <property type="match status" value="1"/>
</dbReference>
<dbReference type="InterPro" id="IPR023574">
    <property type="entry name" value="Ribosomal_uL4_dom_sf"/>
</dbReference>
<evidence type="ECO:0000256" key="2">
    <source>
        <dbReference type="ARBA" id="ARBA00022980"/>
    </source>
</evidence>
<evidence type="ECO:0000313" key="8">
    <source>
        <dbReference type="Proteomes" id="UP000183253"/>
    </source>
</evidence>
<evidence type="ECO:0000256" key="3">
    <source>
        <dbReference type="ARBA" id="ARBA00023274"/>
    </source>
</evidence>
<dbReference type="GO" id="GO:1990904">
    <property type="term" value="C:ribonucleoprotein complex"/>
    <property type="evidence" value="ECO:0007669"/>
    <property type="project" value="UniProtKB-KW"/>
</dbReference>
<gene>
    <name evidence="5" type="primary">rplD</name>
    <name evidence="7" type="ORF">SAMN05444145_104177</name>
</gene>
<comment type="function">
    <text evidence="5">Forms part of the polypeptide exit tunnel.</text>
</comment>
<dbReference type="OrthoDB" id="9803201at2"/>